<keyword evidence="2" id="KW-1003">Cell membrane</keyword>
<gene>
    <name evidence="11" type="ORF">BSCA_1800</name>
</gene>
<keyword evidence="12" id="KW-1185">Reference proteome</keyword>
<keyword evidence="6 9" id="KW-0472">Membrane</keyword>
<proteinExistence type="predicted"/>
<evidence type="ECO:0000256" key="5">
    <source>
        <dbReference type="ARBA" id="ARBA00022989"/>
    </source>
</evidence>
<dbReference type="InterPro" id="IPR050487">
    <property type="entry name" value="FtsQ_DivIB"/>
</dbReference>
<protein>
    <submittedName>
        <fullName evidence="11">Cell division protein</fullName>
    </submittedName>
</protein>
<keyword evidence="3 11" id="KW-0132">Cell division</keyword>
<sequence length="432" mass="44440">MGRRIISSHDADAAQPDGKPRAVGRRARSVSGSTGLADAAGLATGDLAKVQPRSGAKPREYAGSAQRARSAKRASGGAGAAAGAMQPSGAAQARVSRPDRTRRFTGSSTGRSAGNQAGASGGRSGGRSGGHGRTVASNGAGSGAPYGGREGFVDARRLPDEDIVARTLNETAGALGVPTRPKIVDFNARLRERRKLSARVIALRVAAVTASVAAIIAVVWFLFFSSVFRLETPNIEVSGGNEWVSTSDIIAIAGKQSGKSLFLVSSDDVVSQLKAIPGVTQATVSKQFPDSLSVTVRAQQPAAMLRSPDGALVAVDSKARVLNKVGDASTDGIPVIDVKNAEQSLGNRAIKEALKILGGLSDATRGSITKVTADTQDSITTELDGGAHVVIWGDSSDLKLKKVIVDKILSDPNVIGDKTQVDVSAPSRPIIK</sequence>
<dbReference type="InterPro" id="IPR013685">
    <property type="entry name" value="POTRA_FtsQ_type"/>
</dbReference>
<feature type="compositionally biased region" description="Low complexity" evidence="8">
    <location>
        <begin position="81"/>
        <end position="93"/>
    </location>
</feature>
<dbReference type="RefSeq" id="WP_081892998.1">
    <property type="nucleotide sequence ID" value="NZ_CAUPKV010000004.1"/>
</dbReference>
<feature type="region of interest" description="Disordered" evidence="8">
    <location>
        <begin position="1"/>
        <end position="152"/>
    </location>
</feature>
<feature type="compositionally biased region" description="Low complexity" evidence="8">
    <location>
        <begin position="104"/>
        <end position="118"/>
    </location>
</feature>
<dbReference type="eggNOG" id="COG1589">
    <property type="taxonomic scope" value="Bacteria"/>
</dbReference>
<accession>A0A087DCN4</accession>
<reference evidence="11 12" key="1">
    <citation type="submission" date="2014-03" db="EMBL/GenBank/DDBJ databases">
        <title>Genomics of Bifidobacteria.</title>
        <authorList>
            <person name="Ventura M."/>
            <person name="Milani C."/>
            <person name="Lugli G.A."/>
        </authorList>
    </citation>
    <scope>NUCLEOTIDE SEQUENCE [LARGE SCALE GENOMIC DNA]</scope>
    <source>
        <strain evidence="11 12">LMG 21589</strain>
    </source>
</reference>
<name>A0A087DCN4_9BIFI</name>
<feature type="compositionally biased region" description="Gly residues" evidence="8">
    <location>
        <begin position="119"/>
        <end position="132"/>
    </location>
</feature>
<dbReference type="Pfam" id="PF08478">
    <property type="entry name" value="POTRA_1"/>
    <property type="match status" value="1"/>
</dbReference>
<dbReference type="STRING" id="158787.BSCA_1800"/>
<dbReference type="EMBL" id="JGZO01000013">
    <property type="protein sequence ID" value="KFI93284.1"/>
    <property type="molecule type" value="Genomic_DNA"/>
</dbReference>
<dbReference type="PANTHER" id="PTHR37820">
    <property type="entry name" value="CELL DIVISION PROTEIN DIVIB"/>
    <property type="match status" value="1"/>
</dbReference>
<evidence type="ECO:0000256" key="9">
    <source>
        <dbReference type="SAM" id="Phobius"/>
    </source>
</evidence>
<feature type="compositionally biased region" description="Gly residues" evidence="8">
    <location>
        <begin position="140"/>
        <end position="150"/>
    </location>
</feature>
<evidence type="ECO:0000313" key="11">
    <source>
        <dbReference type="EMBL" id="KFI93284.1"/>
    </source>
</evidence>
<dbReference type="GO" id="GO:0005886">
    <property type="term" value="C:plasma membrane"/>
    <property type="evidence" value="ECO:0007669"/>
    <property type="project" value="TreeGrafter"/>
</dbReference>
<feature type="compositionally biased region" description="Low complexity" evidence="8">
    <location>
        <begin position="31"/>
        <end position="48"/>
    </location>
</feature>
<organism evidence="11 12">
    <name type="scientific">Bifidobacterium scardovii</name>
    <dbReference type="NCBI Taxonomy" id="158787"/>
    <lineage>
        <taxon>Bacteria</taxon>
        <taxon>Bacillati</taxon>
        <taxon>Actinomycetota</taxon>
        <taxon>Actinomycetes</taxon>
        <taxon>Bifidobacteriales</taxon>
        <taxon>Bifidobacteriaceae</taxon>
        <taxon>Bifidobacterium</taxon>
    </lineage>
</organism>
<evidence type="ECO:0000256" key="2">
    <source>
        <dbReference type="ARBA" id="ARBA00022475"/>
    </source>
</evidence>
<evidence type="ECO:0000256" key="7">
    <source>
        <dbReference type="ARBA" id="ARBA00023306"/>
    </source>
</evidence>
<keyword evidence="5 9" id="KW-1133">Transmembrane helix</keyword>
<feature type="domain" description="POTRA" evidence="10">
    <location>
        <begin position="228"/>
        <end position="299"/>
    </location>
</feature>
<dbReference type="Proteomes" id="UP000029033">
    <property type="component" value="Unassembled WGS sequence"/>
</dbReference>
<dbReference type="GO" id="GO:0051301">
    <property type="term" value="P:cell division"/>
    <property type="evidence" value="ECO:0007669"/>
    <property type="project" value="UniProtKB-KW"/>
</dbReference>
<dbReference type="GeneID" id="85167045"/>
<keyword evidence="4 9" id="KW-0812">Transmembrane</keyword>
<dbReference type="OrthoDB" id="3238713at2"/>
<dbReference type="PROSITE" id="PS51779">
    <property type="entry name" value="POTRA"/>
    <property type="match status" value="1"/>
</dbReference>
<comment type="subcellular location">
    <subcellularLocation>
        <location evidence="1">Membrane</location>
    </subcellularLocation>
</comment>
<evidence type="ECO:0000256" key="8">
    <source>
        <dbReference type="SAM" id="MobiDB-lite"/>
    </source>
</evidence>
<dbReference type="PANTHER" id="PTHR37820:SF1">
    <property type="entry name" value="CELL DIVISION PROTEIN FTSQ"/>
    <property type="match status" value="1"/>
</dbReference>
<feature type="transmembrane region" description="Helical" evidence="9">
    <location>
        <begin position="201"/>
        <end position="223"/>
    </location>
</feature>
<dbReference type="InterPro" id="IPR034746">
    <property type="entry name" value="POTRA"/>
</dbReference>
<evidence type="ECO:0000313" key="12">
    <source>
        <dbReference type="Proteomes" id="UP000029033"/>
    </source>
</evidence>
<evidence type="ECO:0000256" key="3">
    <source>
        <dbReference type="ARBA" id="ARBA00022618"/>
    </source>
</evidence>
<comment type="caution">
    <text evidence="11">The sequence shown here is derived from an EMBL/GenBank/DDBJ whole genome shotgun (WGS) entry which is preliminary data.</text>
</comment>
<dbReference type="Gene3D" id="3.10.20.310">
    <property type="entry name" value="membrane protein fhac"/>
    <property type="match status" value="1"/>
</dbReference>
<evidence type="ECO:0000256" key="4">
    <source>
        <dbReference type="ARBA" id="ARBA00022692"/>
    </source>
</evidence>
<evidence type="ECO:0000259" key="10">
    <source>
        <dbReference type="PROSITE" id="PS51779"/>
    </source>
</evidence>
<dbReference type="AlphaFoldDB" id="A0A087DCN4"/>
<evidence type="ECO:0000256" key="6">
    <source>
        <dbReference type="ARBA" id="ARBA00023136"/>
    </source>
</evidence>
<evidence type="ECO:0000256" key="1">
    <source>
        <dbReference type="ARBA" id="ARBA00004370"/>
    </source>
</evidence>
<keyword evidence="7" id="KW-0131">Cell cycle</keyword>